<evidence type="ECO:0000256" key="2">
    <source>
        <dbReference type="ARBA" id="ARBA00023015"/>
    </source>
</evidence>
<dbReference type="AlphaFoldDB" id="A0A5J9T6U0"/>
<keyword evidence="4 6" id="KW-0804">Transcription</keyword>
<dbReference type="SMART" id="SM01372">
    <property type="entry name" value="E2F_TDP"/>
    <property type="match status" value="1"/>
</dbReference>
<feature type="domain" description="E2F/DP family winged-helix DNA-binding" evidence="9">
    <location>
        <begin position="208"/>
        <end position="273"/>
    </location>
</feature>
<feature type="compositionally biased region" description="Basic and acidic residues" evidence="8">
    <location>
        <begin position="463"/>
        <end position="472"/>
    </location>
</feature>
<feature type="region of interest" description="Disordered" evidence="8">
    <location>
        <begin position="457"/>
        <end position="489"/>
    </location>
</feature>
<dbReference type="InterPro" id="IPR032198">
    <property type="entry name" value="E2F_CC-MB"/>
</dbReference>
<dbReference type="GO" id="GO:0000981">
    <property type="term" value="F:DNA-binding transcription factor activity, RNA polymerase II-specific"/>
    <property type="evidence" value="ECO:0007669"/>
    <property type="project" value="TreeGrafter"/>
</dbReference>
<comment type="subcellular location">
    <subcellularLocation>
        <location evidence="6">Nucleus</location>
    </subcellularLocation>
</comment>
<evidence type="ECO:0000256" key="3">
    <source>
        <dbReference type="ARBA" id="ARBA00023125"/>
    </source>
</evidence>
<keyword evidence="11" id="KW-1185">Reference proteome</keyword>
<keyword evidence="7" id="KW-0175">Coiled coil</keyword>
<dbReference type="Gramene" id="TVU06947">
    <property type="protein sequence ID" value="TVU06947"/>
    <property type="gene ID" value="EJB05_46984"/>
</dbReference>
<dbReference type="Pfam" id="PF16421">
    <property type="entry name" value="E2F_CC-MB"/>
    <property type="match status" value="1"/>
</dbReference>
<accession>A0A5J9T6U0</accession>
<protein>
    <recommendedName>
        <fullName evidence="9">E2F/DP family winged-helix DNA-binding domain-containing protein</fullName>
    </recommendedName>
</protein>
<gene>
    <name evidence="10" type="ORF">EJB05_46984</name>
</gene>
<comment type="caution">
    <text evidence="10">The sequence shown here is derived from an EMBL/GenBank/DDBJ whole genome shotgun (WGS) entry which is preliminary data.</text>
</comment>
<evidence type="ECO:0000313" key="11">
    <source>
        <dbReference type="Proteomes" id="UP000324897"/>
    </source>
</evidence>
<dbReference type="PANTHER" id="PTHR12081:SF89">
    <property type="entry name" value="OS04G0112200 PROTEIN"/>
    <property type="match status" value="1"/>
</dbReference>
<feature type="compositionally biased region" description="Pro residues" evidence="8">
    <location>
        <begin position="10"/>
        <end position="31"/>
    </location>
</feature>
<dbReference type="SUPFAM" id="SSF46785">
    <property type="entry name" value="Winged helix' DNA-binding domain"/>
    <property type="match status" value="1"/>
</dbReference>
<dbReference type="GO" id="GO:0090575">
    <property type="term" value="C:RNA polymerase II transcription regulator complex"/>
    <property type="evidence" value="ECO:0007669"/>
    <property type="project" value="TreeGrafter"/>
</dbReference>
<evidence type="ECO:0000256" key="8">
    <source>
        <dbReference type="SAM" id="MobiDB-lite"/>
    </source>
</evidence>
<dbReference type="CDD" id="cd14660">
    <property type="entry name" value="E2F_DD"/>
    <property type="match status" value="1"/>
</dbReference>
<dbReference type="SUPFAM" id="SSF144074">
    <property type="entry name" value="E2F-DP heterodimerization region"/>
    <property type="match status" value="1"/>
</dbReference>
<evidence type="ECO:0000256" key="1">
    <source>
        <dbReference type="ARBA" id="ARBA00010940"/>
    </source>
</evidence>
<keyword evidence="5" id="KW-0131">Cell cycle</keyword>
<organism evidence="10 11">
    <name type="scientific">Eragrostis curvula</name>
    <name type="common">weeping love grass</name>
    <dbReference type="NCBI Taxonomy" id="38414"/>
    <lineage>
        <taxon>Eukaryota</taxon>
        <taxon>Viridiplantae</taxon>
        <taxon>Streptophyta</taxon>
        <taxon>Embryophyta</taxon>
        <taxon>Tracheophyta</taxon>
        <taxon>Spermatophyta</taxon>
        <taxon>Magnoliopsida</taxon>
        <taxon>Liliopsida</taxon>
        <taxon>Poales</taxon>
        <taxon>Poaceae</taxon>
        <taxon>PACMAD clade</taxon>
        <taxon>Chloridoideae</taxon>
        <taxon>Eragrostideae</taxon>
        <taxon>Eragrostidinae</taxon>
        <taxon>Eragrostis</taxon>
    </lineage>
</organism>
<feature type="region of interest" description="Disordered" evidence="8">
    <location>
        <begin position="1"/>
        <end position="165"/>
    </location>
</feature>
<name>A0A5J9T6U0_9POAL</name>
<dbReference type="GO" id="GO:0000978">
    <property type="term" value="F:RNA polymerase II cis-regulatory region sequence-specific DNA binding"/>
    <property type="evidence" value="ECO:0007669"/>
    <property type="project" value="InterPro"/>
</dbReference>
<feature type="compositionally biased region" description="Pro residues" evidence="8">
    <location>
        <begin position="93"/>
        <end position="125"/>
    </location>
</feature>
<evidence type="ECO:0000256" key="6">
    <source>
        <dbReference type="RuleBase" id="RU003796"/>
    </source>
</evidence>
<dbReference type="EMBL" id="RWGY01000045">
    <property type="protein sequence ID" value="TVU06947.1"/>
    <property type="molecule type" value="Genomic_DNA"/>
</dbReference>
<proteinExistence type="inferred from homology"/>
<keyword evidence="6" id="KW-0539">Nucleus</keyword>
<keyword evidence="3 6" id="KW-0238">DNA-binding</keyword>
<evidence type="ECO:0000256" key="7">
    <source>
        <dbReference type="SAM" id="Coils"/>
    </source>
</evidence>
<feature type="non-terminal residue" evidence="10">
    <location>
        <position position="1"/>
    </location>
</feature>
<feature type="compositionally biased region" description="Polar residues" evidence="8">
    <location>
        <begin position="140"/>
        <end position="151"/>
    </location>
</feature>
<keyword evidence="2 6" id="KW-0805">Transcription regulation</keyword>
<dbReference type="Gene3D" id="1.10.10.10">
    <property type="entry name" value="Winged helix-like DNA-binding domain superfamily/Winged helix DNA-binding domain"/>
    <property type="match status" value="1"/>
</dbReference>
<dbReference type="GO" id="GO:0046983">
    <property type="term" value="F:protein dimerization activity"/>
    <property type="evidence" value="ECO:0007669"/>
    <property type="project" value="InterPro"/>
</dbReference>
<dbReference type="Gene3D" id="6.10.250.540">
    <property type="match status" value="1"/>
</dbReference>
<dbReference type="OrthoDB" id="1743261at2759"/>
<feature type="compositionally biased region" description="Pro residues" evidence="8">
    <location>
        <begin position="60"/>
        <end position="85"/>
    </location>
</feature>
<dbReference type="InterPro" id="IPR015633">
    <property type="entry name" value="E2F"/>
</dbReference>
<sequence>MDGGSSSLPLSPPPPQVYLRRPVPPPDPAQPPKVHYFRSPAPIPIFSGRAPVQRNGSRPLMPPSPAPHAFPAAQAPPRPQPPPQGPAAKEQLPPRPPLPPHAMLPPRPPQPPPGAVAMLPPPAPQAVPKGQEKATPPFNDENNGIGNSQTEVNREGTVQGHDKARATAPVKVIKRPKKVQAAKRTLDGSYIGTVEGDAGPLFSSNHCRYDSSLSLLTKKFISLLRRAEDGTIDLNKAAEMLEVQKRRIYDITNVLEGVDLIEKTLKNMIRWKGFDMSKPKETELQISSLKEELESLYVEEDRLDVEIREAKEKLEALNLDEDKRKFRYVLKEDISKLPHFQGYTLIAINAPHGTCLEVPEPYEDKFKYGELGFTDEHYRIILRSSMGPIDCYLLSSEQESFNPDHQVMPNNSKPVATVGSAQAGQHMDCDPHQSVQHMDCDPHQSVQKMDCDPNETVQQMHCDPSRAPKKGESGGACTHTAEPSRRAESTAGILRIVPSYADADADYWFASDPDLSVTDTWGS</sequence>
<dbReference type="FunFam" id="1.10.10.10:FF:000008">
    <property type="entry name" value="E2F transcription factor 1"/>
    <property type="match status" value="1"/>
</dbReference>
<dbReference type="InterPro" id="IPR037241">
    <property type="entry name" value="E2F-DP_heterodim"/>
</dbReference>
<dbReference type="PANTHER" id="PTHR12081">
    <property type="entry name" value="TRANSCRIPTION FACTOR E2F"/>
    <property type="match status" value="1"/>
</dbReference>
<evidence type="ECO:0000259" key="9">
    <source>
        <dbReference type="SMART" id="SM01372"/>
    </source>
</evidence>
<comment type="similarity">
    <text evidence="1 6">Belongs to the E2F/DP family.</text>
</comment>
<dbReference type="InterPro" id="IPR003316">
    <property type="entry name" value="E2F_WHTH_DNA-bd_dom"/>
</dbReference>
<evidence type="ECO:0000313" key="10">
    <source>
        <dbReference type="EMBL" id="TVU06947.1"/>
    </source>
</evidence>
<feature type="coiled-coil region" evidence="7">
    <location>
        <begin position="286"/>
        <end position="320"/>
    </location>
</feature>
<evidence type="ECO:0000256" key="4">
    <source>
        <dbReference type="ARBA" id="ARBA00023163"/>
    </source>
</evidence>
<dbReference type="Pfam" id="PF02319">
    <property type="entry name" value="WHD_E2F_TDP"/>
    <property type="match status" value="1"/>
</dbReference>
<evidence type="ECO:0000256" key="5">
    <source>
        <dbReference type="ARBA" id="ARBA00023306"/>
    </source>
</evidence>
<dbReference type="InterPro" id="IPR036388">
    <property type="entry name" value="WH-like_DNA-bd_sf"/>
</dbReference>
<dbReference type="InterPro" id="IPR036390">
    <property type="entry name" value="WH_DNA-bd_sf"/>
</dbReference>
<reference evidence="10 11" key="1">
    <citation type="journal article" date="2019" name="Sci. Rep.">
        <title>A high-quality genome of Eragrostis curvula grass provides insights into Poaceae evolution and supports new strategies to enhance forage quality.</title>
        <authorList>
            <person name="Carballo J."/>
            <person name="Santos B.A.C.M."/>
            <person name="Zappacosta D."/>
            <person name="Garbus I."/>
            <person name="Selva J.P."/>
            <person name="Gallo C.A."/>
            <person name="Diaz A."/>
            <person name="Albertini E."/>
            <person name="Caccamo M."/>
            <person name="Echenique V."/>
        </authorList>
    </citation>
    <scope>NUCLEOTIDE SEQUENCE [LARGE SCALE GENOMIC DNA]</scope>
    <source>
        <strain evidence="11">cv. Victoria</strain>
        <tissue evidence="10">Leaf</tissue>
    </source>
</reference>
<dbReference type="Proteomes" id="UP000324897">
    <property type="component" value="Unassembled WGS sequence"/>
</dbReference>